<protein>
    <submittedName>
        <fullName evidence="2">Uncharacterized protein</fullName>
    </submittedName>
</protein>
<evidence type="ECO:0000256" key="1">
    <source>
        <dbReference type="SAM" id="Phobius"/>
    </source>
</evidence>
<gene>
    <name evidence="2" type="ORF">GCM10022271_02180</name>
</gene>
<feature type="transmembrane region" description="Helical" evidence="1">
    <location>
        <begin position="165"/>
        <end position="186"/>
    </location>
</feature>
<dbReference type="EMBL" id="BAABBI010000001">
    <property type="protein sequence ID" value="GAA3773671.1"/>
    <property type="molecule type" value="Genomic_DNA"/>
</dbReference>
<comment type="caution">
    <text evidence="2">The sequence shown here is derived from an EMBL/GenBank/DDBJ whole genome shotgun (WGS) entry which is preliminary data.</text>
</comment>
<keyword evidence="1" id="KW-0472">Membrane</keyword>
<accession>A0ABP7GT77</accession>
<keyword evidence="3" id="KW-1185">Reference proteome</keyword>
<dbReference type="Proteomes" id="UP001501456">
    <property type="component" value="Unassembled WGS sequence"/>
</dbReference>
<evidence type="ECO:0000313" key="3">
    <source>
        <dbReference type="Proteomes" id="UP001501456"/>
    </source>
</evidence>
<keyword evidence="1" id="KW-0812">Transmembrane</keyword>
<reference evidence="3" key="1">
    <citation type="journal article" date="2019" name="Int. J. Syst. Evol. Microbiol.">
        <title>The Global Catalogue of Microorganisms (GCM) 10K type strain sequencing project: providing services to taxonomists for standard genome sequencing and annotation.</title>
        <authorList>
            <consortium name="The Broad Institute Genomics Platform"/>
            <consortium name="The Broad Institute Genome Sequencing Center for Infectious Disease"/>
            <person name="Wu L."/>
            <person name="Ma J."/>
        </authorList>
    </citation>
    <scope>NUCLEOTIDE SEQUENCE [LARGE SCALE GENOMIC DNA]</scope>
    <source>
        <strain evidence="3">JCM 17525</strain>
    </source>
</reference>
<name>A0ABP7GT77_9FLAO</name>
<proteinExistence type="predicted"/>
<keyword evidence="1" id="KW-1133">Transmembrane helix</keyword>
<organism evidence="2 3">
    <name type="scientific">Corallibacter vietnamensis</name>
    <dbReference type="NCBI Taxonomy" id="904130"/>
    <lineage>
        <taxon>Bacteria</taxon>
        <taxon>Pseudomonadati</taxon>
        <taxon>Bacteroidota</taxon>
        <taxon>Flavobacteriia</taxon>
        <taxon>Flavobacteriales</taxon>
        <taxon>Flavobacteriaceae</taxon>
        <taxon>Corallibacter</taxon>
    </lineage>
</organism>
<dbReference type="RefSeq" id="WP_344726181.1">
    <property type="nucleotide sequence ID" value="NZ_BAABBI010000001.1"/>
</dbReference>
<evidence type="ECO:0000313" key="2">
    <source>
        <dbReference type="EMBL" id="GAA3773671.1"/>
    </source>
</evidence>
<sequence>MNAIAQFLEALSKNYYLDFLLEEPIQVLHVEPFYYTPIVYKERDYLEMDLIDIRKQNRAIIDKFKGLYSNALTEVNLNIVTSNEKQVKIFIETLIESIKVHLNTIVNDFDVTDSKSRYYSEPCYYDNKLKEALQKATNDIFKFQHERQSDSTLELNSFNLFYERLRISIISFLPMALFTIANAFIIELNKIKEKTLTALNDDVDSKKPVKKDQLSNNQIVVLLDRLGFFASVDIESLSNSKQAEILNLLTGLNKQNLRQNIGNLNKKSSMLKPQQVADIEKVQQILDSLK</sequence>